<organism evidence="2 3">
    <name type="scientific">Linum trigynum</name>
    <dbReference type="NCBI Taxonomy" id="586398"/>
    <lineage>
        <taxon>Eukaryota</taxon>
        <taxon>Viridiplantae</taxon>
        <taxon>Streptophyta</taxon>
        <taxon>Embryophyta</taxon>
        <taxon>Tracheophyta</taxon>
        <taxon>Spermatophyta</taxon>
        <taxon>Magnoliopsida</taxon>
        <taxon>eudicotyledons</taxon>
        <taxon>Gunneridae</taxon>
        <taxon>Pentapetalae</taxon>
        <taxon>rosids</taxon>
        <taxon>fabids</taxon>
        <taxon>Malpighiales</taxon>
        <taxon>Linaceae</taxon>
        <taxon>Linum</taxon>
    </lineage>
</organism>
<dbReference type="GO" id="GO:0005634">
    <property type="term" value="C:nucleus"/>
    <property type="evidence" value="ECO:0007669"/>
    <property type="project" value="TreeGrafter"/>
</dbReference>
<sequence length="231" mass="26272">MFFCFRDGSDGEAVHKRCPENADLMWSSLCQVDTSVLHRLPEELRVDLVGLLPAHRNREPPSNAVFEAHADNAEESSVVSTTDNESTSLPNDLNSDLMIGHPPKWVEKFRISNCLILNSLAEMYYKWGPTKNLSPLLLHLISECVYPLNEDDVWGDEASCDLCTLLKLYIKVNLASDMEEIYVCFRLLRRLGEKSKLISQVYNIVLPDLQVRTGIVTTYIVMLIALLIEDW</sequence>
<dbReference type="EMBL" id="OZ034816">
    <property type="protein sequence ID" value="CAL1379583.1"/>
    <property type="molecule type" value="Genomic_DNA"/>
</dbReference>
<dbReference type="Proteomes" id="UP001497516">
    <property type="component" value="Chromosome 3"/>
</dbReference>
<dbReference type="PANTHER" id="PTHR45990:SF1">
    <property type="entry name" value="DNA REPAIR PROTEIN REV1"/>
    <property type="match status" value="1"/>
</dbReference>
<dbReference type="GO" id="GO:0003887">
    <property type="term" value="F:DNA-directed DNA polymerase activity"/>
    <property type="evidence" value="ECO:0007669"/>
    <property type="project" value="TreeGrafter"/>
</dbReference>
<name>A0AAV2E1S1_9ROSI</name>
<proteinExistence type="predicted"/>
<dbReference type="PANTHER" id="PTHR45990">
    <property type="entry name" value="DNA REPAIR PROTEIN REV1"/>
    <property type="match status" value="1"/>
</dbReference>
<evidence type="ECO:0000313" key="2">
    <source>
        <dbReference type="EMBL" id="CAL1379583.1"/>
    </source>
</evidence>
<keyword evidence="3" id="KW-1185">Reference proteome</keyword>
<feature type="region of interest" description="Disordered" evidence="1">
    <location>
        <begin position="73"/>
        <end position="93"/>
    </location>
</feature>
<reference evidence="2 3" key="1">
    <citation type="submission" date="2024-04" db="EMBL/GenBank/DDBJ databases">
        <authorList>
            <person name="Fracassetti M."/>
        </authorList>
    </citation>
    <scope>NUCLEOTIDE SEQUENCE [LARGE SCALE GENOMIC DNA]</scope>
</reference>
<dbReference type="GO" id="GO:0070987">
    <property type="term" value="P:error-free translesion synthesis"/>
    <property type="evidence" value="ECO:0007669"/>
    <property type="project" value="TreeGrafter"/>
</dbReference>
<evidence type="ECO:0000256" key="1">
    <source>
        <dbReference type="SAM" id="MobiDB-lite"/>
    </source>
</evidence>
<evidence type="ECO:0000313" key="3">
    <source>
        <dbReference type="Proteomes" id="UP001497516"/>
    </source>
</evidence>
<dbReference type="AlphaFoldDB" id="A0AAV2E1S1"/>
<feature type="compositionally biased region" description="Polar residues" evidence="1">
    <location>
        <begin position="75"/>
        <end position="93"/>
    </location>
</feature>
<dbReference type="GO" id="GO:0042276">
    <property type="term" value="P:error-prone translesion synthesis"/>
    <property type="evidence" value="ECO:0007669"/>
    <property type="project" value="TreeGrafter"/>
</dbReference>
<protein>
    <submittedName>
        <fullName evidence="2">Uncharacterized protein</fullName>
    </submittedName>
</protein>
<dbReference type="GO" id="GO:0017125">
    <property type="term" value="F:deoxycytidyl transferase activity"/>
    <property type="evidence" value="ECO:0007669"/>
    <property type="project" value="TreeGrafter"/>
</dbReference>
<gene>
    <name evidence="2" type="ORF">LTRI10_LOCUS21095</name>
</gene>
<accession>A0AAV2E1S1</accession>